<feature type="domain" description="C2H2-type" evidence="9">
    <location>
        <begin position="42"/>
        <end position="69"/>
    </location>
</feature>
<feature type="region of interest" description="Disordered" evidence="8">
    <location>
        <begin position="103"/>
        <end position="149"/>
    </location>
</feature>
<evidence type="ECO:0000256" key="3">
    <source>
        <dbReference type="ARBA" id="ARBA00022737"/>
    </source>
</evidence>
<dbReference type="PROSITE" id="PS00028">
    <property type="entry name" value="ZINC_FINGER_C2H2_1"/>
    <property type="match status" value="2"/>
</dbReference>
<evidence type="ECO:0000256" key="8">
    <source>
        <dbReference type="SAM" id="MobiDB-lite"/>
    </source>
</evidence>
<dbReference type="Proteomes" id="UP001623330">
    <property type="component" value="Unassembled WGS sequence"/>
</dbReference>
<name>A0ABR4P0M3_9SACH</name>
<gene>
    <name evidence="10" type="ORF">RNJ44_02707</name>
</gene>
<dbReference type="PROSITE" id="PS50157">
    <property type="entry name" value="ZINC_FINGER_C2H2_2"/>
    <property type="match status" value="2"/>
</dbReference>
<feature type="region of interest" description="Disordered" evidence="8">
    <location>
        <begin position="483"/>
        <end position="509"/>
    </location>
</feature>
<proteinExistence type="predicted"/>
<feature type="compositionally biased region" description="Low complexity" evidence="8">
    <location>
        <begin position="320"/>
        <end position="344"/>
    </location>
</feature>
<evidence type="ECO:0000313" key="10">
    <source>
        <dbReference type="EMBL" id="KAL3234919.1"/>
    </source>
</evidence>
<feature type="region of interest" description="Disordered" evidence="8">
    <location>
        <begin position="1043"/>
        <end position="1063"/>
    </location>
</feature>
<evidence type="ECO:0000256" key="4">
    <source>
        <dbReference type="ARBA" id="ARBA00022771"/>
    </source>
</evidence>
<evidence type="ECO:0000256" key="7">
    <source>
        <dbReference type="PROSITE-ProRule" id="PRU00042"/>
    </source>
</evidence>
<dbReference type="InterPro" id="IPR051059">
    <property type="entry name" value="VerF-like"/>
</dbReference>
<keyword evidence="4 7" id="KW-0863">Zinc-finger</keyword>
<keyword evidence="6" id="KW-0539">Nucleus</keyword>
<evidence type="ECO:0000256" key="5">
    <source>
        <dbReference type="ARBA" id="ARBA00022833"/>
    </source>
</evidence>
<evidence type="ECO:0000259" key="9">
    <source>
        <dbReference type="PROSITE" id="PS50157"/>
    </source>
</evidence>
<feature type="region of interest" description="Disordered" evidence="8">
    <location>
        <begin position="161"/>
        <end position="183"/>
    </location>
</feature>
<feature type="compositionally biased region" description="Basic and acidic residues" evidence="8">
    <location>
        <begin position="174"/>
        <end position="183"/>
    </location>
</feature>
<feature type="compositionally biased region" description="Low complexity" evidence="8">
    <location>
        <begin position="110"/>
        <end position="131"/>
    </location>
</feature>
<dbReference type="SMART" id="SM00355">
    <property type="entry name" value="ZnF_C2H2"/>
    <property type="match status" value="2"/>
</dbReference>
<dbReference type="PANTHER" id="PTHR40626:SF28">
    <property type="entry name" value="REGULATORY PROTEIN ADR1"/>
    <property type="match status" value="1"/>
</dbReference>
<feature type="region of interest" description="Disordered" evidence="8">
    <location>
        <begin position="222"/>
        <end position="248"/>
    </location>
</feature>
<feature type="region of interest" description="Disordered" evidence="8">
    <location>
        <begin position="522"/>
        <end position="543"/>
    </location>
</feature>
<dbReference type="InterPro" id="IPR036236">
    <property type="entry name" value="Znf_C2H2_sf"/>
</dbReference>
<dbReference type="EMBL" id="JBEVYD010000002">
    <property type="protein sequence ID" value="KAL3234919.1"/>
    <property type="molecule type" value="Genomic_DNA"/>
</dbReference>
<dbReference type="SUPFAM" id="SSF57667">
    <property type="entry name" value="beta-beta-alpha zinc fingers"/>
    <property type="match status" value="1"/>
</dbReference>
<feature type="region of interest" description="Disordered" evidence="8">
    <location>
        <begin position="396"/>
        <end position="419"/>
    </location>
</feature>
<feature type="domain" description="C2H2-type" evidence="9">
    <location>
        <begin position="70"/>
        <end position="98"/>
    </location>
</feature>
<evidence type="ECO:0000256" key="1">
    <source>
        <dbReference type="ARBA" id="ARBA00004123"/>
    </source>
</evidence>
<feature type="compositionally biased region" description="Low complexity" evidence="8">
    <location>
        <begin position="400"/>
        <end position="413"/>
    </location>
</feature>
<keyword evidence="2" id="KW-0479">Metal-binding</keyword>
<organism evidence="10 11">
    <name type="scientific">Nakaseomyces bracarensis</name>
    <dbReference type="NCBI Taxonomy" id="273131"/>
    <lineage>
        <taxon>Eukaryota</taxon>
        <taxon>Fungi</taxon>
        <taxon>Dikarya</taxon>
        <taxon>Ascomycota</taxon>
        <taxon>Saccharomycotina</taxon>
        <taxon>Saccharomycetes</taxon>
        <taxon>Saccharomycetales</taxon>
        <taxon>Saccharomycetaceae</taxon>
        <taxon>Nakaseomyces</taxon>
    </lineage>
</organism>
<comment type="subcellular location">
    <subcellularLocation>
        <location evidence="1">Nucleus</location>
    </subcellularLocation>
</comment>
<feature type="compositionally biased region" description="Polar residues" evidence="8">
    <location>
        <begin position="527"/>
        <end position="539"/>
    </location>
</feature>
<feature type="compositionally biased region" description="Low complexity" evidence="8">
    <location>
        <begin position="1043"/>
        <end position="1053"/>
    </location>
</feature>
<dbReference type="Pfam" id="PF00096">
    <property type="entry name" value="zf-C2H2"/>
    <property type="match status" value="1"/>
</dbReference>
<dbReference type="PANTHER" id="PTHR40626">
    <property type="entry name" value="MIP31509P"/>
    <property type="match status" value="1"/>
</dbReference>
<comment type="caution">
    <text evidence="10">The sequence shown here is derived from an EMBL/GenBank/DDBJ whole genome shotgun (WGS) entry which is preliminary data.</text>
</comment>
<evidence type="ECO:0000256" key="6">
    <source>
        <dbReference type="ARBA" id="ARBA00023242"/>
    </source>
</evidence>
<feature type="region of interest" description="Disordered" evidence="8">
    <location>
        <begin position="315"/>
        <end position="347"/>
    </location>
</feature>
<reference evidence="10 11" key="1">
    <citation type="submission" date="2024-05" db="EMBL/GenBank/DDBJ databases">
        <title>Long read based assembly of the Candida bracarensis genome reveals expanded adhesin content.</title>
        <authorList>
            <person name="Marcet-Houben M."/>
            <person name="Ksiezopolska E."/>
            <person name="Gabaldon T."/>
        </authorList>
    </citation>
    <scope>NUCLEOTIDE SEQUENCE [LARGE SCALE GENOMIC DNA]</scope>
    <source>
        <strain evidence="10 11">CBM6</strain>
    </source>
</reference>
<protein>
    <submittedName>
        <fullName evidence="10">Regulatory protein ADR1</fullName>
    </submittedName>
</protein>
<evidence type="ECO:0000313" key="11">
    <source>
        <dbReference type="Proteomes" id="UP001623330"/>
    </source>
</evidence>
<keyword evidence="11" id="KW-1185">Reference proteome</keyword>
<evidence type="ECO:0000256" key="2">
    <source>
        <dbReference type="ARBA" id="ARBA00022723"/>
    </source>
</evidence>
<dbReference type="InterPro" id="IPR013087">
    <property type="entry name" value="Znf_C2H2_type"/>
</dbReference>
<accession>A0ABR4P0M3</accession>
<feature type="compositionally biased region" description="Polar residues" evidence="8">
    <location>
        <begin position="233"/>
        <end position="248"/>
    </location>
</feature>
<keyword evidence="5" id="KW-0862">Zinc</keyword>
<dbReference type="Gene3D" id="3.30.160.60">
    <property type="entry name" value="Classic Zinc Finger"/>
    <property type="match status" value="2"/>
</dbReference>
<sequence>MLPQMSGDINAHMSSKVNKELPTIPEHLKYKGFTPSGKPRLFVCQTCTRAFARQEHLTRHERSHTKEKPYCCGICDRRFTRRDLLLRHAHKVHGGNCGESLLRKKRTRRSASASASVSVSANGSGSISGSISGSGSGSGSGSANTSTGALNNTRALAESRLFNEDDEYNRKRKKDTDKLEGRMKKVATPSLMRRASFSAQSAENYAKPLGQRLLRRGSSKLAYTENSGDGGDSRTNTTGSAMNGILSDSSKTNTDGFFGRSHHPVDNVEFSTPQLLPVDFGNALTFNDMDVFSLDDENEGSIDFNIEEFNNFQYQDGVANGNNNNNNNNSNNNNNNPNNNNNNNLGSAVDYEFLKSPFNNPNDMSERDNPSTIPRIQEKNILDQFHQNLLYSSSSNAELSQSDSSPSSSVTISQELPDTRHPVVIQGGQRAKKHSPKFDLNGTEEINGSVHKTSNANGHTNSIVYNNNNILHTKSLFTHHLPKSNSKTPGTVNEASLSGTTENSPNTINQSETVRSNSIMRPPSRVKSITPNKMSISSNDSHRSNYMFGDSKILTQNEIENKMATNTSPHAVKQHINPAITLNSSKIPTDILRHESLTPDNRSITPTFINDMNEITTFNKDMQGIFNDFMKEEEEEITFGNRNSNDDFMNLLINENQKEKNLLDEEFESNLNGNNPMEDQPMHESLHDPNNNYTFYGLDYLGAVNITKSSPPNSGDTKRAKLFTTTLRTLCNSVLKYYEQNCMSTAGNKVNPDPLLLSKQILLPSCNELNECISLFEDYFLLHHPFIHPDVINLDIESLKKYVSEDEYCSLNTEEWNLNGDSYNYHEIPIKSAKQAMNLSSLVCLPLFMATCGSIYKTDNNFKTMELYEASRRILHVYLESKKKEQISIQKDPTISLIEKKKSQNKQHHVWLIQSLILSIIFAFFADYLDRIDTQLVIRQVAAICSIIKSNLLSDITNTSQQNISFDSSFKYLLYETKIRTALMAYKFSQMLTIYYNMNCSVFFDEHTVEQLSIPDDEFRWETQSIFQDENVTCANLPITSSSSVTSNSSSHTGMATPNSPCASKRIQKQHTASFKQFYDSFAFHNRGLHPIPEVLASSLVLYEYSIRNHSKFHVFLTRIDNRKLESNIPTAPILTNESQPTYSFKKTKILIKDAVILRNYLMSMKVFTEIDVDFGSKVCKTGLEQIFHEFLYSNTLNVLTNAHYNLLTNFLIALNFSIKNIARLVKYKSKGSNELVFDNLKFSIFNLQAYYYDFLTIIKFVIDFERTPNFKLLSIFTELKKLADLIFIPQLAQFFPLEFTEFTAVIPNVFEQRNSEADRIENIVEKLGKLISNVLVHSFNDNSFLNMFDDIIQNEFQFNPLSNHLQHFLRSPKSNDNQADTETLNTTPIMNTGSFEESTLNNTKSSVNLVLRHQQQVQQSATPSGESQKPLRTHKQGFAERYQLSAKFTTVAKCVFKFAKGNFCNAHILDKMSTDYMDLKKLLDKEIYHFDLSSLEIDSAS</sequence>
<keyword evidence="3" id="KW-0677">Repeat</keyword>